<accession>A0AAP0JJU2</accession>
<dbReference type="EMBL" id="JBBNAF010000006">
    <property type="protein sequence ID" value="KAK9135373.1"/>
    <property type="molecule type" value="Genomic_DNA"/>
</dbReference>
<comment type="caution">
    <text evidence="2">The sequence shown here is derived from an EMBL/GenBank/DDBJ whole genome shotgun (WGS) entry which is preliminary data.</text>
</comment>
<protein>
    <submittedName>
        <fullName evidence="2">Uncharacterized protein</fullName>
    </submittedName>
</protein>
<evidence type="ECO:0000313" key="3">
    <source>
        <dbReference type="Proteomes" id="UP001420932"/>
    </source>
</evidence>
<gene>
    <name evidence="2" type="ORF">Syun_014703</name>
</gene>
<feature type="compositionally biased region" description="Basic and acidic residues" evidence="1">
    <location>
        <begin position="65"/>
        <end position="75"/>
    </location>
</feature>
<keyword evidence="3" id="KW-1185">Reference proteome</keyword>
<organism evidence="2 3">
    <name type="scientific">Stephania yunnanensis</name>
    <dbReference type="NCBI Taxonomy" id="152371"/>
    <lineage>
        <taxon>Eukaryota</taxon>
        <taxon>Viridiplantae</taxon>
        <taxon>Streptophyta</taxon>
        <taxon>Embryophyta</taxon>
        <taxon>Tracheophyta</taxon>
        <taxon>Spermatophyta</taxon>
        <taxon>Magnoliopsida</taxon>
        <taxon>Ranunculales</taxon>
        <taxon>Menispermaceae</taxon>
        <taxon>Menispermoideae</taxon>
        <taxon>Cissampelideae</taxon>
        <taxon>Stephania</taxon>
    </lineage>
</organism>
<proteinExistence type="predicted"/>
<feature type="compositionally biased region" description="Acidic residues" evidence="1">
    <location>
        <begin position="23"/>
        <end position="41"/>
    </location>
</feature>
<feature type="region of interest" description="Disordered" evidence="1">
    <location>
        <begin position="116"/>
        <end position="227"/>
    </location>
</feature>
<evidence type="ECO:0000313" key="2">
    <source>
        <dbReference type="EMBL" id="KAK9135373.1"/>
    </source>
</evidence>
<feature type="compositionally biased region" description="Low complexity" evidence="1">
    <location>
        <begin position="116"/>
        <end position="126"/>
    </location>
</feature>
<name>A0AAP0JJU2_9MAGN</name>
<dbReference type="AlphaFoldDB" id="A0AAP0JJU2"/>
<feature type="region of interest" description="Disordered" evidence="1">
    <location>
        <begin position="1"/>
        <end position="92"/>
    </location>
</feature>
<reference evidence="2 3" key="1">
    <citation type="submission" date="2024-01" db="EMBL/GenBank/DDBJ databases">
        <title>Genome assemblies of Stephania.</title>
        <authorList>
            <person name="Yang L."/>
        </authorList>
    </citation>
    <scope>NUCLEOTIDE SEQUENCE [LARGE SCALE GENOMIC DNA]</scope>
    <source>
        <strain evidence="2">YNDBR</strain>
        <tissue evidence="2">Leaf</tissue>
    </source>
</reference>
<sequence length="240" mass="26391">MDIVEVDVDPLASAAIDPTSEIMSDEDEFETNADNEEDDEFTSSSDSGREDEFERGNPEDEEMEDINRHPEETSTIRRGSLSHHTTHAHPNGRSLLHYTHGWSHVARPYPTYALGPSSSHYTSSSPPDHPYPHQHGTPSPPVHALPAQHGTIPSSSHHSTPSPPADVYPHDHGIRPSSSHHATPSPLAHLAHSPGVGDKHTSTSRRPPAPHRHSSTRSSNNKLRSLIPHAIEEIPDFFDL</sequence>
<evidence type="ECO:0000256" key="1">
    <source>
        <dbReference type="SAM" id="MobiDB-lite"/>
    </source>
</evidence>
<dbReference type="Proteomes" id="UP001420932">
    <property type="component" value="Unassembled WGS sequence"/>
</dbReference>
<feature type="compositionally biased region" description="Basic and acidic residues" evidence="1">
    <location>
        <begin position="47"/>
        <end position="58"/>
    </location>
</feature>